<gene>
    <name evidence="2" type="primary">nikR2</name>
    <name evidence="2" type="ORF">HSR122_0837</name>
</gene>
<feature type="region of interest" description="Disordered" evidence="1">
    <location>
        <begin position="1"/>
        <end position="22"/>
    </location>
</feature>
<dbReference type="AlphaFoldDB" id="A0A897N718"/>
<keyword evidence="2" id="KW-0238">DNA-binding</keyword>
<reference evidence="2 3" key="1">
    <citation type="submission" date="2020-11" db="EMBL/GenBank/DDBJ databases">
        <title>Carbohydrate-dependent, anaerobic sulfur respiration: A novel catabolism in halophilic archaea.</title>
        <authorList>
            <person name="Sorokin D.Y."/>
            <person name="Messina E."/>
            <person name="Smedile F."/>
            <person name="La Cono V."/>
            <person name="Hallsworth J.E."/>
            <person name="Yakimov M.M."/>
        </authorList>
    </citation>
    <scope>NUCLEOTIDE SEQUENCE [LARGE SCALE GENOMIC DNA]</scope>
    <source>
        <strain evidence="2 3">HSR12-2</strain>
    </source>
</reference>
<name>A0A897N718_9EURY</name>
<dbReference type="GO" id="GO:0003677">
    <property type="term" value="F:DNA binding"/>
    <property type="evidence" value="ECO:0007669"/>
    <property type="project" value="UniProtKB-KW"/>
</dbReference>
<feature type="compositionally biased region" description="Basic and acidic residues" evidence="1">
    <location>
        <begin position="8"/>
        <end position="21"/>
    </location>
</feature>
<dbReference type="Proteomes" id="UP000662973">
    <property type="component" value="Chromosome"/>
</dbReference>
<dbReference type="RefSeq" id="WP_229111393.1">
    <property type="nucleotide sequence ID" value="NZ_CP064788.1"/>
</dbReference>
<evidence type="ECO:0000313" key="2">
    <source>
        <dbReference type="EMBL" id="QSG08241.1"/>
    </source>
</evidence>
<proteinExistence type="predicted"/>
<evidence type="ECO:0000313" key="3">
    <source>
        <dbReference type="Proteomes" id="UP000662973"/>
    </source>
</evidence>
<sequence>MATVTIPDDLHDRIDDHRDPESFDSVDEYATFALSEILDQFEGRADATAGDQDEVMDKLRDLGYLE</sequence>
<accession>A0A897N718</accession>
<dbReference type="GeneID" id="68851489"/>
<dbReference type="EMBL" id="CP064788">
    <property type="protein sequence ID" value="QSG08241.1"/>
    <property type="molecule type" value="Genomic_DNA"/>
</dbReference>
<organism evidence="2 3">
    <name type="scientific">Halapricum desulfuricans</name>
    <dbReference type="NCBI Taxonomy" id="2841257"/>
    <lineage>
        <taxon>Archaea</taxon>
        <taxon>Methanobacteriati</taxon>
        <taxon>Methanobacteriota</taxon>
        <taxon>Stenosarchaea group</taxon>
        <taxon>Halobacteria</taxon>
        <taxon>Halobacteriales</taxon>
        <taxon>Haloarculaceae</taxon>
        <taxon>Halapricum</taxon>
    </lineage>
</organism>
<evidence type="ECO:0000256" key="1">
    <source>
        <dbReference type="SAM" id="MobiDB-lite"/>
    </source>
</evidence>
<keyword evidence="3" id="KW-1185">Reference proteome</keyword>
<protein>
    <submittedName>
        <fullName evidence="2">Transcriptional regulator, CopG/Arc/MetJ family (DNA-binding and a metal-binding domains)</fullName>
    </submittedName>
</protein>
<dbReference type="KEGG" id="hds:HSR122_0837"/>